<gene>
    <name evidence="2" type="ORF">IM787_16330</name>
</gene>
<proteinExistence type="predicted"/>
<dbReference type="RefSeq" id="WP_193677731.1">
    <property type="nucleotide sequence ID" value="NZ_JADDIV010000004.1"/>
</dbReference>
<feature type="transmembrane region" description="Helical" evidence="1">
    <location>
        <begin position="7"/>
        <end position="31"/>
    </location>
</feature>
<keyword evidence="1" id="KW-1133">Transmembrane helix</keyword>
<protein>
    <recommendedName>
        <fullName evidence="4">YggT family protein</fullName>
    </recommendedName>
</protein>
<keyword evidence="1" id="KW-0812">Transmembrane</keyword>
<organism evidence="2 3">
    <name type="scientific">Ramlibacter pallidus</name>
    <dbReference type="NCBI Taxonomy" id="2780087"/>
    <lineage>
        <taxon>Bacteria</taxon>
        <taxon>Pseudomonadati</taxon>
        <taxon>Pseudomonadota</taxon>
        <taxon>Betaproteobacteria</taxon>
        <taxon>Burkholderiales</taxon>
        <taxon>Comamonadaceae</taxon>
        <taxon>Ramlibacter</taxon>
    </lineage>
</organism>
<accession>A0ABR9S6J0</accession>
<dbReference type="EMBL" id="JADDIV010000004">
    <property type="protein sequence ID" value="MBE7369131.1"/>
    <property type="molecule type" value="Genomic_DNA"/>
</dbReference>
<evidence type="ECO:0000313" key="2">
    <source>
        <dbReference type="EMBL" id="MBE7369131.1"/>
    </source>
</evidence>
<evidence type="ECO:0000256" key="1">
    <source>
        <dbReference type="SAM" id="Phobius"/>
    </source>
</evidence>
<dbReference type="Proteomes" id="UP000806285">
    <property type="component" value="Unassembled WGS sequence"/>
</dbReference>
<name>A0ABR9S6J0_9BURK</name>
<keyword evidence="1" id="KW-0472">Membrane</keyword>
<evidence type="ECO:0000313" key="3">
    <source>
        <dbReference type="Proteomes" id="UP000806285"/>
    </source>
</evidence>
<evidence type="ECO:0008006" key="4">
    <source>
        <dbReference type="Google" id="ProtNLM"/>
    </source>
</evidence>
<keyword evidence="3" id="KW-1185">Reference proteome</keyword>
<reference evidence="2 3" key="1">
    <citation type="submission" date="2020-10" db="EMBL/GenBank/DDBJ databases">
        <title>Ramlibacter sp. HM2 16S ribosomal RNA gene Genome sequencing and assembly.</title>
        <authorList>
            <person name="Kang M."/>
        </authorList>
    </citation>
    <scope>NUCLEOTIDE SEQUENCE [LARGE SCALE GENOMIC DNA]</scope>
    <source>
        <strain evidence="2 3">HM2</strain>
    </source>
</reference>
<comment type="caution">
    <text evidence="2">The sequence shown here is derived from an EMBL/GenBank/DDBJ whole genome shotgun (WGS) entry which is preliminary data.</text>
</comment>
<sequence length="98" mass="10939">MLLLVEVLKLVAEIALMAIAGQWVLGILAGAKKEQNLVYQLFQVLTKPFITGARLVSPRVVLDRHLPLVAFLLLFFVWVVATMTKIDICVRIGVHLCK</sequence>
<feature type="transmembrane region" description="Helical" evidence="1">
    <location>
        <begin position="65"/>
        <end position="83"/>
    </location>
</feature>